<sequence>MASPGVGYSAPAVEHSAVNETQALLQQLADARVFSGVVAVQKAGAIVYTGGYGYAVEELGVPMKAEYIFPLGSQAKFYTTVAIHQLANEGHLNVSHPVAQYLDPADFPALQDRTWCPRVHGRENEGCQNVTVVDLLSMTSGILPSDMGFCEDLPFSKDWTPDEWYWQYRVTGTHMTYGDATGATEDYLEGTERLVTLLNRLRILEMPLLFAPNEGWCYDDANYNIVGYLVEKFSNMSLGEYIQKNVLAPANLTDTFYFNGAPGKEPSGLRKNMLPVPAYTTDFDGQNPPYRYERTNRYRGWSGELSFHIGAAGAMFSTASDSLKWYMTFLVHPELLRLSKSGIKAMITPSNQPLRWANGTINPSTKDASGFAQGMSTHGTPGSPHGIEFTGGQWGFMVNTRIFQDDSDWAQSDGVAVFVNSTPHIPNSSKCAVVSPRDNSTVALPEAICGRLNDEATSLTDYISSELAAIWNITREDSPASPAAVG</sequence>
<dbReference type="InterPro" id="IPR012338">
    <property type="entry name" value="Beta-lactam/transpept-like"/>
</dbReference>
<dbReference type="PANTHER" id="PTHR43283">
    <property type="entry name" value="BETA-LACTAMASE-RELATED"/>
    <property type="match status" value="1"/>
</dbReference>
<evidence type="ECO:0000313" key="2">
    <source>
        <dbReference type="EMBL" id="CAL5229090.1"/>
    </source>
</evidence>
<dbReference type="Gene3D" id="3.40.710.10">
    <property type="entry name" value="DD-peptidase/beta-lactamase superfamily"/>
    <property type="match status" value="1"/>
</dbReference>
<dbReference type="PANTHER" id="PTHR43283:SF3">
    <property type="entry name" value="BETA-LACTAMASE FAMILY PROTEIN (AFU_ORTHOLOGUE AFUA_5G07500)"/>
    <property type="match status" value="1"/>
</dbReference>
<evidence type="ECO:0000313" key="3">
    <source>
        <dbReference type="Proteomes" id="UP001497392"/>
    </source>
</evidence>
<proteinExistence type="predicted"/>
<reference evidence="2 3" key="1">
    <citation type="submission" date="2024-06" db="EMBL/GenBank/DDBJ databases">
        <authorList>
            <person name="Kraege A."/>
            <person name="Thomma B."/>
        </authorList>
    </citation>
    <scope>NUCLEOTIDE SEQUENCE [LARGE SCALE GENOMIC DNA]</scope>
</reference>
<dbReference type="InterPro" id="IPR001466">
    <property type="entry name" value="Beta-lactam-related"/>
</dbReference>
<gene>
    <name evidence="2" type="primary">g12349</name>
    <name evidence="2" type="ORF">VP750_LOCUS10996</name>
</gene>
<dbReference type="Pfam" id="PF00144">
    <property type="entry name" value="Beta-lactamase"/>
    <property type="match status" value="1"/>
</dbReference>
<dbReference type="SUPFAM" id="SSF56601">
    <property type="entry name" value="beta-lactamase/transpeptidase-like"/>
    <property type="match status" value="1"/>
</dbReference>
<dbReference type="Proteomes" id="UP001497392">
    <property type="component" value="Unassembled WGS sequence"/>
</dbReference>
<organism evidence="2 3">
    <name type="scientific">Coccomyxa viridis</name>
    <dbReference type="NCBI Taxonomy" id="1274662"/>
    <lineage>
        <taxon>Eukaryota</taxon>
        <taxon>Viridiplantae</taxon>
        <taxon>Chlorophyta</taxon>
        <taxon>core chlorophytes</taxon>
        <taxon>Trebouxiophyceae</taxon>
        <taxon>Trebouxiophyceae incertae sedis</taxon>
        <taxon>Coccomyxaceae</taxon>
        <taxon>Coccomyxa</taxon>
    </lineage>
</organism>
<name>A0ABP1GCQ8_9CHLO</name>
<keyword evidence="3" id="KW-1185">Reference proteome</keyword>
<feature type="domain" description="Beta-lactamase-related" evidence="1">
    <location>
        <begin position="23"/>
        <end position="423"/>
    </location>
</feature>
<comment type="caution">
    <text evidence="2">The sequence shown here is derived from an EMBL/GenBank/DDBJ whole genome shotgun (WGS) entry which is preliminary data.</text>
</comment>
<evidence type="ECO:0000259" key="1">
    <source>
        <dbReference type="Pfam" id="PF00144"/>
    </source>
</evidence>
<protein>
    <submittedName>
        <fullName evidence="2">G12349 protein</fullName>
    </submittedName>
</protein>
<dbReference type="InterPro" id="IPR050789">
    <property type="entry name" value="Diverse_Enzym_Activities"/>
</dbReference>
<accession>A0ABP1GCQ8</accession>
<dbReference type="EMBL" id="CAXHTA020000019">
    <property type="protein sequence ID" value="CAL5229090.1"/>
    <property type="molecule type" value="Genomic_DNA"/>
</dbReference>